<keyword evidence="5" id="KW-0808">Transferase</keyword>
<proteinExistence type="inferred from homology"/>
<dbReference type="PROSITE" id="PS00122">
    <property type="entry name" value="CARBOXYLESTERASE_B_1"/>
    <property type="match status" value="1"/>
</dbReference>
<name>M4ZRF4_9ACTN</name>
<dbReference type="InterPro" id="IPR029058">
    <property type="entry name" value="AB_hydrolase_fold"/>
</dbReference>
<dbReference type="PROSITE" id="PS00941">
    <property type="entry name" value="CARBOXYLESTERASE_B_2"/>
    <property type="match status" value="1"/>
</dbReference>
<evidence type="ECO:0000256" key="2">
    <source>
        <dbReference type="ARBA" id="ARBA00022801"/>
    </source>
</evidence>
<keyword evidence="5" id="KW-0012">Acyltransferase</keyword>
<evidence type="ECO:0000256" key="3">
    <source>
        <dbReference type="RuleBase" id="RU361235"/>
    </source>
</evidence>
<dbReference type="ESTHER" id="9acto-m4zrf4">
    <property type="family name" value="Carb_B_Bacteria"/>
</dbReference>
<dbReference type="Gene3D" id="3.40.50.1820">
    <property type="entry name" value="alpha/beta hydrolase"/>
    <property type="match status" value="1"/>
</dbReference>
<dbReference type="SUPFAM" id="SSF53474">
    <property type="entry name" value="alpha/beta-Hydrolases"/>
    <property type="match status" value="1"/>
</dbReference>
<accession>M4ZRF4</accession>
<dbReference type="InterPro" id="IPR019819">
    <property type="entry name" value="Carboxylesterase_B_CS"/>
</dbReference>
<reference evidence="5" key="1">
    <citation type="journal article" date="2013" name="Med. Chem. Commun.">
        <title>The muraminomicin biosynthetic gene cluster and enzymatic formation of the 2-deoxyaminoribosyl appendage.</title>
        <authorList>
            <person name="Chi X."/>
            <person name="Baba S."/>
            <person name="Tibrewal N."/>
            <person name="Funabashi M."/>
            <person name="Nonaka K."/>
            <person name="Van Lanen S.G."/>
        </authorList>
    </citation>
    <scope>NUCLEOTIDE SEQUENCE</scope>
    <source>
        <strain evidence="5">SANK 60709</strain>
    </source>
</reference>
<evidence type="ECO:0000259" key="4">
    <source>
        <dbReference type="Pfam" id="PF00135"/>
    </source>
</evidence>
<dbReference type="Pfam" id="PF00135">
    <property type="entry name" value="COesterase"/>
    <property type="match status" value="1"/>
</dbReference>
<organism evidence="5">
    <name type="scientific">Streptosporangium amethystogenes</name>
    <dbReference type="NCBI Taxonomy" id="2002"/>
    <lineage>
        <taxon>Bacteria</taxon>
        <taxon>Bacillati</taxon>
        <taxon>Actinomycetota</taxon>
        <taxon>Actinomycetes</taxon>
        <taxon>Streptosporangiales</taxon>
        <taxon>Streptosporangiaceae</taxon>
        <taxon>Streptosporangium</taxon>
    </lineage>
</organism>
<dbReference type="EC" id="3.1.1.-" evidence="3"/>
<dbReference type="GO" id="GO:0016787">
    <property type="term" value="F:hydrolase activity"/>
    <property type="evidence" value="ECO:0007669"/>
    <property type="project" value="UniProtKB-KW"/>
</dbReference>
<feature type="domain" description="Carboxylesterase type B" evidence="4">
    <location>
        <begin position="11"/>
        <end position="335"/>
    </location>
</feature>
<dbReference type="InterPro" id="IPR019826">
    <property type="entry name" value="Carboxylesterase_B_AS"/>
</dbReference>
<dbReference type="AlphaFoldDB" id="M4ZRF4"/>
<dbReference type="InterPro" id="IPR002018">
    <property type="entry name" value="CarbesteraseB"/>
</dbReference>
<dbReference type="EMBL" id="AB746937">
    <property type="protein sequence ID" value="BAM98973.1"/>
    <property type="molecule type" value="Genomic_DNA"/>
</dbReference>
<evidence type="ECO:0000256" key="1">
    <source>
        <dbReference type="ARBA" id="ARBA00005964"/>
    </source>
</evidence>
<dbReference type="GO" id="GO:0016746">
    <property type="term" value="F:acyltransferase activity"/>
    <property type="evidence" value="ECO:0007669"/>
    <property type="project" value="UniProtKB-KW"/>
</dbReference>
<comment type="similarity">
    <text evidence="1 3">Belongs to the type-B carboxylesterase/lipase family.</text>
</comment>
<keyword evidence="2 3" id="KW-0378">Hydrolase</keyword>
<dbReference type="PANTHER" id="PTHR11559">
    <property type="entry name" value="CARBOXYLESTERASE"/>
    <property type="match status" value="1"/>
</dbReference>
<evidence type="ECO:0000313" key="5">
    <source>
        <dbReference type="EMBL" id="BAM98973.1"/>
    </source>
</evidence>
<gene>
    <name evidence="5" type="primary">mra12</name>
</gene>
<dbReference type="InterPro" id="IPR050309">
    <property type="entry name" value="Type-B_Carboxylest/Lipase"/>
</dbReference>
<protein>
    <recommendedName>
        <fullName evidence="3">Carboxylic ester hydrolase</fullName>
        <ecNumber evidence="3">3.1.1.-</ecNumber>
    </recommendedName>
</protein>
<sequence length="490" mass="52880">MANGRDGQKVPVVRMTTAGKVGGVWYPSSGLAVWRGIPYGKVPGDGGRFAGPVRPDPWERVRPALRYGNISWQLVPAYDRASDAMREFDFANTADLEDEDCLYLNVFTPDPGRAGLPVLVWFHPGLQVAGSGNMPGRRPEVLGRNHSVVVVTVNYRLGCWGHLYLDGVGGRDTANVRMRDQLLALRWVKENIAAFGGDDTNVTLVGESAGARNIGSLLGCGLADGLFERAALYSGGCDNVASRDEATGFARRFLECADLTDDPGRIFSVPNVHLKVAHERLLRQCEIVYYRDVVDGVYLSRAPIEAIRAGASGKVDLLVSNTANEAGLWDLMMPDGARVVVRGSGLETAASRYGADHEEVINDELYLRPSRDLLRARAAAGGGRCWYQLYDYVPSNHPFAGVDRALHGMDLASLLLDLSAPGGASEADVGVARNVQSALVDFASGRVPSTGGVTWPVYERDTEKIVRIGREPGVDTAVWPPDDDTTAAGR</sequence>